<name>A0A150RNW4_SORCE</name>
<feature type="compositionally biased region" description="Low complexity" evidence="1">
    <location>
        <begin position="58"/>
        <end position="72"/>
    </location>
</feature>
<protein>
    <recommendedName>
        <fullName evidence="4">Lipoprotein</fullName>
    </recommendedName>
</protein>
<evidence type="ECO:0000256" key="1">
    <source>
        <dbReference type="SAM" id="MobiDB-lite"/>
    </source>
</evidence>
<dbReference type="Proteomes" id="UP000075635">
    <property type="component" value="Unassembled WGS sequence"/>
</dbReference>
<proteinExistence type="predicted"/>
<comment type="caution">
    <text evidence="2">The sequence shown here is derived from an EMBL/GenBank/DDBJ whole genome shotgun (WGS) entry which is preliminary data.</text>
</comment>
<dbReference type="AlphaFoldDB" id="A0A150RNW4"/>
<gene>
    <name evidence="2" type="ORF">BE17_52200</name>
</gene>
<feature type="region of interest" description="Disordered" evidence="1">
    <location>
        <begin position="37"/>
        <end position="72"/>
    </location>
</feature>
<evidence type="ECO:0000313" key="2">
    <source>
        <dbReference type="EMBL" id="KYF81686.1"/>
    </source>
</evidence>
<reference evidence="2 3" key="1">
    <citation type="submission" date="2014-02" db="EMBL/GenBank/DDBJ databases">
        <title>The small core and large imbalanced accessory genome model reveals a collaborative survival strategy of Sorangium cellulosum strains in nature.</title>
        <authorList>
            <person name="Han K."/>
            <person name="Peng R."/>
            <person name="Blom J."/>
            <person name="Li Y.-Z."/>
        </authorList>
    </citation>
    <scope>NUCLEOTIDE SEQUENCE [LARGE SCALE GENOMIC DNA]</scope>
    <source>
        <strain evidence="2 3">So0011-07</strain>
    </source>
</reference>
<feature type="compositionally biased region" description="Acidic residues" evidence="1">
    <location>
        <begin position="38"/>
        <end position="52"/>
    </location>
</feature>
<accession>A0A150RNW4</accession>
<evidence type="ECO:0000313" key="3">
    <source>
        <dbReference type="Proteomes" id="UP000075635"/>
    </source>
</evidence>
<dbReference type="EMBL" id="JEMB01002363">
    <property type="protein sequence ID" value="KYF81686.1"/>
    <property type="molecule type" value="Genomic_DNA"/>
</dbReference>
<organism evidence="2 3">
    <name type="scientific">Sorangium cellulosum</name>
    <name type="common">Polyangium cellulosum</name>
    <dbReference type="NCBI Taxonomy" id="56"/>
    <lineage>
        <taxon>Bacteria</taxon>
        <taxon>Pseudomonadati</taxon>
        <taxon>Myxococcota</taxon>
        <taxon>Polyangia</taxon>
        <taxon>Polyangiales</taxon>
        <taxon>Polyangiaceae</taxon>
        <taxon>Sorangium</taxon>
    </lineage>
</organism>
<sequence>MEMPMMNHGSRSYARRLCPGACLALLALTVGCGGSVIGEDDTGPVGGEDDTETPVGQDDTGTTPPVDPGDPGVWPKTVTLAVQGIGELGEHVRLADGTVSDAGDVGVQSSRVIALRSPAADSICEMGLPYAALTEIPTDVAGCSWVPVAYLSGTSIHESGESYRIGLGLLVWDAERATLYRLRVLGDSYDVTTGSTATFEYEPVR</sequence>
<evidence type="ECO:0008006" key="4">
    <source>
        <dbReference type="Google" id="ProtNLM"/>
    </source>
</evidence>